<dbReference type="AlphaFoldDB" id="D6TN04"/>
<organism evidence="1 2">
    <name type="scientific">Ktedonobacter racemifer DSM 44963</name>
    <dbReference type="NCBI Taxonomy" id="485913"/>
    <lineage>
        <taxon>Bacteria</taxon>
        <taxon>Bacillati</taxon>
        <taxon>Chloroflexota</taxon>
        <taxon>Ktedonobacteria</taxon>
        <taxon>Ktedonobacterales</taxon>
        <taxon>Ktedonobacteraceae</taxon>
        <taxon>Ktedonobacter</taxon>
    </lineage>
</organism>
<evidence type="ECO:0000313" key="1">
    <source>
        <dbReference type="EMBL" id="EFH87154.1"/>
    </source>
</evidence>
<accession>D6TN04</accession>
<dbReference type="EMBL" id="ADVG01000002">
    <property type="protein sequence ID" value="EFH87154.1"/>
    <property type="molecule type" value="Genomic_DNA"/>
</dbReference>
<sequence>MEAALKTHQKEFNSPHLHYKKARNRIDKPASNLLMSINGKPIGLYRYNQ</sequence>
<dbReference type="Proteomes" id="UP000004508">
    <property type="component" value="Unassembled WGS sequence"/>
</dbReference>
<name>D6TN04_KTERA</name>
<dbReference type="InParanoid" id="D6TN04"/>
<gene>
    <name evidence="1" type="ORF">Krac_8481</name>
</gene>
<reference evidence="1 2" key="1">
    <citation type="journal article" date="2011" name="Stand. Genomic Sci.">
        <title>Non-contiguous finished genome sequence and contextual data of the filamentous soil bacterium Ktedonobacter racemifer type strain (SOSP1-21).</title>
        <authorList>
            <person name="Chang Y.J."/>
            <person name="Land M."/>
            <person name="Hauser L."/>
            <person name="Chertkov O."/>
            <person name="Del Rio T.G."/>
            <person name="Nolan M."/>
            <person name="Copeland A."/>
            <person name="Tice H."/>
            <person name="Cheng J.F."/>
            <person name="Lucas S."/>
            <person name="Han C."/>
            <person name="Goodwin L."/>
            <person name="Pitluck S."/>
            <person name="Ivanova N."/>
            <person name="Ovchinikova G."/>
            <person name="Pati A."/>
            <person name="Chen A."/>
            <person name="Palaniappan K."/>
            <person name="Mavromatis K."/>
            <person name="Liolios K."/>
            <person name="Brettin T."/>
            <person name="Fiebig A."/>
            <person name="Rohde M."/>
            <person name="Abt B."/>
            <person name="Goker M."/>
            <person name="Detter J.C."/>
            <person name="Woyke T."/>
            <person name="Bristow J."/>
            <person name="Eisen J.A."/>
            <person name="Markowitz V."/>
            <person name="Hugenholtz P."/>
            <person name="Kyrpides N.C."/>
            <person name="Klenk H.P."/>
            <person name="Lapidus A."/>
        </authorList>
    </citation>
    <scope>NUCLEOTIDE SEQUENCE [LARGE SCALE GENOMIC DNA]</scope>
    <source>
        <strain evidence="2">DSM 44963</strain>
    </source>
</reference>
<dbReference type="STRING" id="485913.Krac_8481"/>
<keyword evidence="2" id="KW-1185">Reference proteome</keyword>
<evidence type="ECO:0000313" key="2">
    <source>
        <dbReference type="Proteomes" id="UP000004508"/>
    </source>
</evidence>
<proteinExistence type="predicted"/>
<comment type="caution">
    <text evidence="1">The sequence shown here is derived from an EMBL/GenBank/DDBJ whole genome shotgun (WGS) entry which is preliminary data.</text>
</comment>
<protein>
    <submittedName>
        <fullName evidence="1">Uncharacterized protein</fullName>
    </submittedName>
</protein>